<name>A0AA38IM25_9CUCU</name>
<keyword evidence="2" id="KW-1185">Reference proteome</keyword>
<accession>A0AA38IM25</accession>
<dbReference type="AlphaFoldDB" id="A0AA38IM25"/>
<gene>
    <name evidence="1" type="ORF">Zmor_015199</name>
</gene>
<evidence type="ECO:0000313" key="2">
    <source>
        <dbReference type="Proteomes" id="UP001168821"/>
    </source>
</evidence>
<evidence type="ECO:0000313" key="1">
    <source>
        <dbReference type="EMBL" id="KAJ3656099.1"/>
    </source>
</evidence>
<dbReference type="EMBL" id="JALNTZ010000004">
    <property type="protein sequence ID" value="KAJ3656099.1"/>
    <property type="molecule type" value="Genomic_DNA"/>
</dbReference>
<proteinExistence type="predicted"/>
<reference evidence="1" key="1">
    <citation type="journal article" date="2023" name="G3 (Bethesda)">
        <title>Whole genome assemblies of Zophobas morio and Tenebrio molitor.</title>
        <authorList>
            <person name="Kaur S."/>
            <person name="Stinson S.A."/>
            <person name="diCenzo G.C."/>
        </authorList>
    </citation>
    <scope>NUCLEOTIDE SEQUENCE</scope>
    <source>
        <strain evidence="1">QUZm001</strain>
    </source>
</reference>
<sequence length="100" mass="12436">MKFLRMILDQIQMGKKEFRRRINQEPPEELKEDIVRKIKQQKVRWLGDEWRARPNIPNRTTLEWKPGSKWREEPLRMKRVERARNGYLAEHLMEHEKIMK</sequence>
<comment type="caution">
    <text evidence="1">The sequence shown here is derived from an EMBL/GenBank/DDBJ whole genome shotgun (WGS) entry which is preliminary data.</text>
</comment>
<organism evidence="1 2">
    <name type="scientific">Zophobas morio</name>
    <dbReference type="NCBI Taxonomy" id="2755281"/>
    <lineage>
        <taxon>Eukaryota</taxon>
        <taxon>Metazoa</taxon>
        <taxon>Ecdysozoa</taxon>
        <taxon>Arthropoda</taxon>
        <taxon>Hexapoda</taxon>
        <taxon>Insecta</taxon>
        <taxon>Pterygota</taxon>
        <taxon>Neoptera</taxon>
        <taxon>Endopterygota</taxon>
        <taxon>Coleoptera</taxon>
        <taxon>Polyphaga</taxon>
        <taxon>Cucujiformia</taxon>
        <taxon>Tenebrionidae</taxon>
        <taxon>Zophobas</taxon>
    </lineage>
</organism>
<dbReference type="Proteomes" id="UP001168821">
    <property type="component" value="Unassembled WGS sequence"/>
</dbReference>
<protein>
    <submittedName>
        <fullName evidence="1">Uncharacterized protein</fullName>
    </submittedName>
</protein>